<dbReference type="EMBL" id="ACCL02000023">
    <property type="protein sequence ID" value="EET58998.1"/>
    <property type="molecule type" value="Genomic_DNA"/>
</dbReference>
<dbReference type="AlphaFoldDB" id="C6LKB6"/>
<name>C6LKB6_9FIRM</name>
<protein>
    <submittedName>
        <fullName evidence="1">Uncharacterized protein</fullName>
    </submittedName>
</protein>
<evidence type="ECO:0000313" key="1">
    <source>
        <dbReference type="EMBL" id="EET58998.1"/>
    </source>
</evidence>
<comment type="caution">
    <text evidence="1">The sequence shown here is derived from an EMBL/GenBank/DDBJ whole genome shotgun (WGS) entry which is preliminary data.</text>
</comment>
<dbReference type="Proteomes" id="UP000005561">
    <property type="component" value="Unassembled WGS sequence"/>
</dbReference>
<reference evidence="1" key="1">
    <citation type="submission" date="2009-07" db="EMBL/GenBank/DDBJ databases">
        <authorList>
            <person name="Weinstock G."/>
            <person name="Sodergren E."/>
            <person name="Clifton S."/>
            <person name="Fulton L."/>
            <person name="Fulton B."/>
            <person name="Courtney L."/>
            <person name="Fronick C."/>
            <person name="Harrison M."/>
            <person name="Strong C."/>
            <person name="Farmer C."/>
            <person name="Delahaunty K."/>
            <person name="Markovic C."/>
            <person name="Hall O."/>
            <person name="Minx P."/>
            <person name="Tomlinson C."/>
            <person name="Mitreva M."/>
            <person name="Nelson J."/>
            <person name="Hou S."/>
            <person name="Wollam A."/>
            <person name="Pepin K.H."/>
            <person name="Johnson M."/>
            <person name="Bhonagiri V."/>
            <person name="Nash W.E."/>
            <person name="Warren W."/>
            <person name="Chinwalla A."/>
            <person name="Mardis E.R."/>
            <person name="Wilson R.K."/>
        </authorList>
    </citation>
    <scope>NUCLEOTIDE SEQUENCE [LARGE SCALE GENOMIC DNA]</scope>
    <source>
        <strain evidence="1">DSM 14469</strain>
    </source>
</reference>
<evidence type="ECO:0000313" key="2">
    <source>
        <dbReference type="Proteomes" id="UP000005561"/>
    </source>
</evidence>
<sequence length="39" mass="4614">MLLFPTVRARRRLVKAQIVRIEIPAVQLILHKTQRFTEA</sequence>
<organism evidence="1 2">
    <name type="scientific">Marvinbryantia formatexigens DSM 14469</name>
    <dbReference type="NCBI Taxonomy" id="478749"/>
    <lineage>
        <taxon>Bacteria</taxon>
        <taxon>Bacillati</taxon>
        <taxon>Bacillota</taxon>
        <taxon>Clostridia</taxon>
        <taxon>Lachnospirales</taxon>
        <taxon>Lachnospiraceae</taxon>
        <taxon>Marvinbryantia</taxon>
    </lineage>
</organism>
<accession>C6LKB6</accession>
<keyword evidence="2" id="KW-1185">Reference proteome</keyword>
<proteinExistence type="predicted"/>
<gene>
    <name evidence="1" type="ORF">BRYFOR_09104</name>
</gene>